<evidence type="ECO:0000256" key="3">
    <source>
        <dbReference type="ARBA" id="ARBA00022795"/>
    </source>
</evidence>
<keyword evidence="5" id="KW-0969">Cilium</keyword>
<keyword evidence="5" id="KW-0282">Flagellum</keyword>
<comment type="caution">
    <text evidence="5">The sequence shown here is derived from an EMBL/GenBank/DDBJ whole genome shotgun (WGS) entry which is preliminary data.</text>
</comment>
<evidence type="ECO:0000313" key="5">
    <source>
        <dbReference type="EMBL" id="MBI4252249.1"/>
    </source>
</evidence>
<dbReference type="InterPro" id="IPR036679">
    <property type="entry name" value="FlgN-like_sf"/>
</dbReference>
<dbReference type="EMBL" id="JACQRX010000318">
    <property type="protein sequence ID" value="MBI4252249.1"/>
    <property type="molecule type" value="Genomic_DNA"/>
</dbReference>
<organism evidence="5 6">
    <name type="scientific">Tectimicrobiota bacterium</name>
    <dbReference type="NCBI Taxonomy" id="2528274"/>
    <lineage>
        <taxon>Bacteria</taxon>
        <taxon>Pseudomonadati</taxon>
        <taxon>Nitrospinota/Tectimicrobiota group</taxon>
        <taxon>Candidatus Tectimicrobiota</taxon>
    </lineage>
</organism>
<comment type="function">
    <text evidence="1">Required for the efficient initiation of filament assembly.</text>
</comment>
<dbReference type="Proteomes" id="UP000752292">
    <property type="component" value="Unassembled WGS sequence"/>
</dbReference>
<dbReference type="AlphaFoldDB" id="A0A933EAN5"/>
<evidence type="ECO:0000256" key="4">
    <source>
        <dbReference type="SAM" id="Coils"/>
    </source>
</evidence>
<dbReference type="Pfam" id="PF05130">
    <property type="entry name" value="FlgN"/>
    <property type="match status" value="1"/>
</dbReference>
<dbReference type="Gene3D" id="1.20.58.300">
    <property type="entry name" value="FlgN-like"/>
    <property type="match status" value="1"/>
</dbReference>
<evidence type="ECO:0000256" key="1">
    <source>
        <dbReference type="ARBA" id="ARBA00002397"/>
    </source>
</evidence>
<gene>
    <name evidence="5" type="ORF">HY618_07290</name>
</gene>
<comment type="similarity">
    <text evidence="2">Belongs to the FlgN family.</text>
</comment>
<evidence type="ECO:0000313" key="6">
    <source>
        <dbReference type="Proteomes" id="UP000752292"/>
    </source>
</evidence>
<sequence length="168" mass="18462">MTKAIARLVEVLEQEAHLYEQLSALLEKEREAIRALDMAGLEEQLGAKAILIGRIQKLEGERAGLTATIAREQGIAGGETVRLLDLVRRAPAPWAGRIMEVRLRLREAVERADERNGFNRLFADGLLGVMNGVMDRLKQIIAGPPVYGREGRMGAPSMAPGDILRQAI</sequence>
<dbReference type="InterPro" id="IPR007809">
    <property type="entry name" value="FlgN-like"/>
</dbReference>
<name>A0A933EAN5_UNCTE</name>
<dbReference type="SUPFAM" id="SSF140566">
    <property type="entry name" value="FlgN-like"/>
    <property type="match status" value="1"/>
</dbReference>
<keyword evidence="3" id="KW-1005">Bacterial flagellum biogenesis</keyword>
<feature type="coiled-coil region" evidence="4">
    <location>
        <begin position="9"/>
        <end position="39"/>
    </location>
</feature>
<keyword evidence="4" id="KW-0175">Coiled coil</keyword>
<dbReference type="GO" id="GO:0044780">
    <property type="term" value="P:bacterial-type flagellum assembly"/>
    <property type="evidence" value="ECO:0007669"/>
    <property type="project" value="InterPro"/>
</dbReference>
<reference evidence="5" key="1">
    <citation type="submission" date="2020-07" db="EMBL/GenBank/DDBJ databases">
        <title>Huge and variable diversity of episymbiotic CPR bacteria and DPANN archaea in groundwater ecosystems.</title>
        <authorList>
            <person name="He C.Y."/>
            <person name="Keren R."/>
            <person name="Whittaker M."/>
            <person name="Farag I.F."/>
            <person name="Doudna J."/>
            <person name="Cate J.H.D."/>
            <person name="Banfield J.F."/>
        </authorList>
    </citation>
    <scope>NUCLEOTIDE SEQUENCE</scope>
    <source>
        <strain evidence="5">NC_groundwater_1370_Ag_S-0.2um_69_93</strain>
    </source>
</reference>
<accession>A0A933EAN5</accession>
<proteinExistence type="inferred from homology"/>
<protein>
    <submittedName>
        <fullName evidence="5">Flagellar protein FlgN</fullName>
    </submittedName>
</protein>
<evidence type="ECO:0000256" key="2">
    <source>
        <dbReference type="ARBA" id="ARBA00007703"/>
    </source>
</evidence>
<keyword evidence="5" id="KW-0966">Cell projection</keyword>